<feature type="coiled-coil region" evidence="9">
    <location>
        <begin position="96"/>
        <end position="134"/>
    </location>
</feature>
<reference evidence="14 15" key="2">
    <citation type="journal article" date="2012" name="Proc. Natl. Acad. Sci. U.S.A.">
        <title>Antigenic diversity is generated by distinct evolutionary mechanisms in African trypanosome species.</title>
        <authorList>
            <person name="Jackson A.P."/>
            <person name="Berry A."/>
            <person name="Aslett M."/>
            <person name="Allison H.C."/>
            <person name="Burton P."/>
            <person name="Vavrova-Anderson J."/>
            <person name="Brown R."/>
            <person name="Browne H."/>
            <person name="Corton N."/>
            <person name="Hauser H."/>
            <person name="Gamble J."/>
            <person name="Gilderthorp R."/>
            <person name="Marcello L."/>
            <person name="McQuillan J."/>
            <person name="Otto T.D."/>
            <person name="Quail M.A."/>
            <person name="Sanders M.J."/>
            <person name="van Tonder A."/>
            <person name="Ginger M.L."/>
            <person name="Field M.C."/>
            <person name="Barry J.D."/>
            <person name="Hertz-Fowler C."/>
            <person name="Berriman M."/>
        </authorList>
    </citation>
    <scope>NUCLEOTIDE SEQUENCE [LARGE SCALE GENOMIC DNA]</scope>
    <source>
        <strain evidence="14 15">IL3000</strain>
    </source>
</reference>
<evidence type="ECO:0000256" key="8">
    <source>
        <dbReference type="ARBA" id="ARBA00023288"/>
    </source>
</evidence>
<keyword evidence="7" id="KW-0325">Glycoprotein</keyword>
<dbReference type="GO" id="GO:0005886">
    <property type="term" value="C:plasma membrane"/>
    <property type="evidence" value="ECO:0007669"/>
    <property type="project" value="UniProtKB-SubCell"/>
</dbReference>
<keyword evidence="8" id="KW-0449">Lipoprotein</keyword>
<evidence type="ECO:0000256" key="7">
    <source>
        <dbReference type="ARBA" id="ARBA00023180"/>
    </source>
</evidence>
<keyword evidence="9" id="KW-0175">Coiled coil</keyword>
<dbReference type="Proteomes" id="UP000000702">
    <property type="component" value="Unassembled WGS sequence"/>
</dbReference>
<feature type="domain" description="Trypanosome variant surface glycoprotein B-type N-terminal" evidence="13">
    <location>
        <begin position="81"/>
        <end position="365"/>
    </location>
</feature>
<evidence type="ECO:0000313" key="15">
    <source>
        <dbReference type="Proteomes" id="UP000000702"/>
    </source>
</evidence>
<evidence type="ECO:0000256" key="5">
    <source>
        <dbReference type="ARBA" id="ARBA00022729"/>
    </source>
</evidence>
<dbReference type="AlphaFoldDB" id="F9W4W1"/>
<keyword evidence="11" id="KW-1133">Transmembrane helix</keyword>
<comment type="subcellular location">
    <subcellularLocation>
        <location evidence="2">Cell membrane</location>
        <topology evidence="2">Lipid-anchor</topology>
        <topology evidence="2">GPI-anchor</topology>
    </subcellularLocation>
</comment>
<evidence type="ECO:0000256" key="11">
    <source>
        <dbReference type="SAM" id="Phobius"/>
    </source>
</evidence>
<organism evidence="14 15">
    <name type="scientific">Trypanosoma congolense (strain IL3000)</name>
    <dbReference type="NCBI Taxonomy" id="1068625"/>
    <lineage>
        <taxon>Eukaryota</taxon>
        <taxon>Discoba</taxon>
        <taxon>Euglenozoa</taxon>
        <taxon>Kinetoplastea</taxon>
        <taxon>Metakinetoplastina</taxon>
        <taxon>Trypanosomatida</taxon>
        <taxon>Trypanosomatidae</taxon>
        <taxon>Trypanosoma</taxon>
        <taxon>Nannomonas</taxon>
    </lineage>
</organism>
<dbReference type="Pfam" id="PF13206">
    <property type="entry name" value="VSG_B"/>
    <property type="match status" value="1"/>
</dbReference>
<keyword evidence="4" id="KW-0336">GPI-anchor</keyword>
<evidence type="ECO:0000256" key="10">
    <source>
        <dbReference type="SAM" id="MobiDB-lite"/>
    </source>
</evidence>
<evidence type="ECO:0000256" key="9">
    <source>
        <dbReference type="SAM" id="Coils"/>
    </source>
</evidence>
<reference evidence="15" key="1">
    <citation type="submission" date="2011-07" db="EMBL/GenBank/DDBJ databases">
        <title>Divergent evolution of antigenic variation in African trypanosomes.</title>
        <authorList>
            <person name="Jackson A.P."/>
            <person name="Berry A."/>
            <person name="Allison H.C."/>
            <person name="Burton P."/>
            <person name="Anderson J."/>
            <person name="Aslett M."/>
            <person name="Brown R."/>
            <person name="Corton N."/>
            <person name="Harris D."/>
            <person name="Hauser H."/>
            <person name="Gamble J."/>
            <person name="Gilderthorp R."/>
            <person name="McQuillan J."/>
            <person name="Quail M.A."/>
            <person name="Sanders M."/>
            <person name="Van Tonder A."/>
            <person name="Ginger M.L."/>
            <person name="Donelson J.E."/>
            <person name="Field M.C."/>
            <person name="Barry J.D."/>
            <person name="Berriman M."/>
            <person name="Hertz-Fowler C."/>
        </authorList>
    </citation>
    <scope>NUCLEOTIDE SEQUENCE [LARGE SCALE GENOMIC DNA]</scope>
    <source>
        <strain evidence="15">IL3000</strain>
    </source>
</reference>
<keyword evidence="5 12" id="KW-0732">Signal</keyword>
<keyword evidence="15" id="KW-1185">Reference proteome</keyword>
<evidence type="ECO:0000313" key="14">
    <source>
        <dbReference type="EMBL" id="CCD12208.1"/>
    </source>
</evidence>
<keyword evidence="11" id="KW-0812">Transmembrane</keyword>
<evidence type="ECO:0000259" key="13">
    <source>
        <dbReference type="Pfam" id="PF13206"/>
    </source>
</evidence>
<dbReference type="EMBL" id="CAEQ01000621">
    <property type="protein sequence ID" value="CCD12208.1"/>
    <property type="molecule type" value="Genomic_DNA"/>
</dbReference>
<keyword evidence="6 11" id="KW-0472">Membrane</keyword>
<feature type="compositionally biased region" description="Basic and acidic residues" evidence="10">
    <location>
        <begin position="294"/>
        <end position="310"/>
    </location>
</feature>
<comment type="caution">
    <text evidence="14">The sequence shown here is derived from an EMBL/GenBank/DDBJ whole genome shotgun (WGS) entry which is preliminary data.</text>
</comment>
<feature type="compositionally biased region" description="Polar residues" evidence="10">
    <location>
        <begin position="315"/>
        <end position="327"/>
    </location>
</feature>
<keyword evidence="3" id="KW-1003">Cell membrane</keyword>
<feature type="transmembrane region" description="Helical" evidence="11">
    <location>
        <begin position="416"/>
        <end position="433"/>
    </location>
</feature>
<name>F9W4W1_TRYCI</name>
<evidence type="ECO:0000256" key="3">
    <source>
        <dbReference type="ARBA" id="ARBA00022475"/>
    </source>
</evidence>
<evidence type="ECO:0000256" key="1">
    <source>
        <dbReference type="ARBA" id="ARBA00002523"/>
    </source>
</evidence>
<accession>F9W4W1</accession>
<evidence type="ECO:0000256" key="6">
    <source>
        <dbReference type="ARBA" id="ARBA00023136"/>
    </source>
</evidence>
<evidence type="ECO:0000256" key="12">
    <source>
        <dbReference type="SAM" id="SignalP"/>
    </source>
</evidence>
<evidence type="ECO:0000256" key="2">
    <source>
        <dbReference type="ARBA" id="ARBA00004609"/>
    </source>
</evidence>
<feature type="region of interest" description="Disordered" evidence="10">
    <location>
        <begin position="202"/>
        <end position="222"/>
    </location>
</feature>
<feature type="signal peptide" evidence="12">
    <location>
        <begin position="1"/>
        <end position="19"/>
    </location>
</feature>
<dbReference type="GO" id="GO:0098552">
    <property type="term" value="C:side of membrane"/>
    <property type="evidence" value="ECO:0007669"/>
    <property type="project" value="UniProtKB-KW"/>
</dbReference>
<dbReference type="VEuPathDB" id="TriTrypDB:TcIL3000_0_31120"/>
<gene>
    <name evidence="14" type="ORF">TCIL3000_0_31120</name>
</gene>
<feature type="chain" id="PRO_5003394691" evidence="12">
    <location>
        <begin position="20"/>
        <end position="434"/>
    </location>
</feature>
<feature type="region of interest" description="Disordered" evidence="10">
    <location>
        <begin position="284"/>
        <end position="327"/>
    </location>
</feature>
<dbReference type="InterPro" id="IPR025932">
    <property type="entry name" value="Trypano_VSG_B_N_dom"/>
</dbReference>
<proteinExistence type="predicted"/>
<evidence type="ECO:0000256" key="4">
    <source>
        <dbReference type="ARBA" id="ARBA00022622"/>
    </source>
</evidence>
<sequence>MLMKLALVALVLCAGFGSAHPSAAEFNLFCRILAKANDLMYGPDYVYDENADRAILKDMEVLYNATTSNMNEFRKTLWVTKGFFEEHPPPTDPKNREAANREIEQLITKGEEKIEENKKIAEDVNKEINKAKLSVARGIFGEEVKELPKQDGNLTEILSKTGSIFVTDNTATKSCGDTQKTGKTLLNDFFCVCVGDGREDGSSQPPCSPHILPPRHGDGKNGWKAMKYKSQDKENKFLHFNESFRQIEKACTEELMGEAKQTKDMTGLLAEYVGLIGKGGAKKEANSKNKKIFGHSERSKGHEDVNKVTKCDGGQTDSSPGTGANDQHNADICVDYTNHTQDGKTYNIPWHEKFKNYTSIMKSVKDLEEKILKNRADLLLLKSQAWVAYSREKDDETSNLDDMNVSNLFDGARLPFSFHSLTYLFPFLFLFLIL</sequence>
<protein>
    <submittedName>
        <fullName evidence="14">Variant surface glycoprotein</fullName>
    </submittedName>
</protein>
<comment type="function">
    <text evidence="1">VSG forms a coat on the surface of the parasite. The trypanosome evades the immune response of the host by expressing a series of antigenically distinct VSGs from an estimated 1000 VSG genes.</text>
</comment>